<evidence type="ECO:0000256" key="1">
    <source>
        <dbReference type="SAM" id="MobiDB-lite"/>
    </source>
</evidence>
<feature type="region of interest" description="Disordered" evidence="1">
    <location>
        <begin position="126"/>
        <end position="239"/>
    </location>
</feature>
<feature type="compositionally biased region" description="Basic and acidic residues" evidence="1">
    <location>
        <begin position="126"/>
        <end position="141"/>
    </location>
</feature>
<feature type="region of interest" description="Disordered" evidence="1">
    <location>
        <begin position="51"/>
        <end position="85"/>
    </location>
</feature>
<proteinExistence type="predicted"/>
<feature type="compositionally biased region" description="Low complexity" evidence="1">
    <location>
        <begin position="10"/>
        <end position="20"/>
    </location>
</feature>
<gene>
    <name evidence="2" type="ORF">E8E12_009508</name>
</gene>
<keyword evidence="3" id="KW-1185">Reference proteome</keyword>
<feature type="compositionally biased region" description="Basic and acidic residues" evidence="1">
    <location>
        <begin position="215"/>
        <end position="227"/>
    </location>
</feature>
<name>A0A9P4WVY1_9PLEO</name>
<accession>A0A9P4WVY1</accession>
<feature type="compositionally biased region" description="Polar residues" evidence="1">
    <location>
        <begin position="145"/>
        <end position="156"/>
    </location>
</feature>
<comment type="caution">
    <text evidence="2">The sequence shown here is derived from an EMBL/GenBank/DDBJ whole genome shotgun (WGS) entry which is preliminary data.</text>
</comment>
<evidence type="ECO:0000313" key="2">
    <source>
        <dbReference type="EMBL" id="KAF3043484.1"/>
    </source>
</evidence>
<dbReference type="Proteomes" id="UP000758155">
    <property type="component" value="Unassembled WGS sequence"/>
</dbReference>
<feature type="region of interest" description="Disordered" evidence="1">
    <location>
        <begin position="1"/>
        <end position="29"/>
    </location>
</feature>
<evidence type="ECO:0000313" key="3">
    <source>
        <dbReference type="Proteomes" id="UP000758155"/>
    </source>
</evidence>
<dbReference type="OrthoDB" id="5397330at2759"/>
<dbReference type="EMBL" id="SWKV01000012">
    <property type="protein sequence ID" value="KAF3043484.1"/>
    <property type="molecule type" value="Genomic_DNA"/>
</dbReference>
<reference evidence="2" key="1">
    <citation type="submission" date="2019-04" db="EMBL/GenBank/DDBJ databases">
        <title>Sequencing of skin fungus with MAO and IRED activity.</title>
        <authorList>
            <person name="Marsaioli A.J."/>
            <person name="Bonatto J.M.C."/>
            <person name="Reis Junior O."/>
        </authorList>
    </citation>
    <scope>NUCLEOTIDE SEQUENCE</scope>
    <source>
        <strain evidence="2">28M1</strain>
    </source>
</reference>
<sequence>MPIRNPFRRAPGAEAAEAPADNGFKNTAVSGAKPLEIKDTTEYKLSEINDSGVYLPPSPQQEKPTFWHSKSNVSTTSSNHRSLLAETEPFNISRESFDSYRRSFDISARSPVTDITAETYPRASLDARRSVDTRRSLDVRRSRATPRSSMQQGRPSESTDRVPEEGFEDVGLNDEPKPAPKKRGIFSRFGDNSNADNKTDERPSSGHHFSLTGRKRAESGKGEELKPMGRPSTDVPVET</sequence>
<organism evidence="2 3">
    <name type="scientific">Didymella heteroderae</name>
    <dbReference type="NCBI Taxonomy" id="1769908"/>
    <lineage>
        <taxon>Eukaryota</taxon>
        <taxon>Fungi</taxon>
        <taxon>Dikarya</taxon>
        <taxon>Ascomycota</taxon>
        <taxon>Pezizomycotina</taxon>
        <taxon>Dothideomycetes</taxon>
        <taxon>Pleosporomycetidae</taxon>
        <taxon>Pleosporales</taxon>
        <taxon>Pleosporineae</taxon>
        <taxon>Didymellaceae</taxon>
        <taxon>Didymella</taxon>
    </lineage>
</organism>
<dbReference type="AlphaFoldDB" id="A0A9P4WVY1"/>
<feature type="compositionally biased region" description="Polar residues" evidence="1">
    <location>
        <begin position="60"/>
        <end position="81"/>
    </location>
</feature>
<protein>
    <submittedName>
        <fullName evidence="2">Uncharacterized protein</fullName>
    </submittedName>
</protein>